<dbReference type="InterPro" id="IPR002504">
    <property type="entry name" value="NADK"/>
</dbReference>
<name>A0A377R3G5_9NEIS</name>
<sequence>MITEFKRIGIVTRPETPQIEDGLHSLIAFLLAERLEVFIDRESVDGGVVREEDLNRCRITDKDNIGRECSLVVVLGGDGTFLSAARKVAPFRIPLIGVNQGHLGFLTQVPRERMIAEIAGMLTGKHYAEERILLETDLIRGGESVQKSLALNDVVVSRGGAGQMIEFETFINQEFVYTQRSDGLIVSTPTGSTAYALAAGGPILQASLRAFTLVPICPQSMTNRPIAVADTCEIDILITKAGDARAHFDGQSYIDIQSGDILRIRRYRHNLRVLHPVDYSYYKTLRQKLHWGEQLVPIAQHG</sequence>
<comment type="function">
    <text evidence="6">Involved in the regulation of the intracellular balance of NAD and NADP, and is a key enzyme in the biosynthesis of NADP. Catalyzes specifically the phosphorylation on 2'-hydroxyl of the adenosine moiety of NAD to yield NADP.</text>
</comment>
<evidence type="ECO:0000313" key="7">
    <source>
        <dbReference type="EMBL" id="STR02754.1"/>
    </source>
</evidence>
<comment type="caution">
    <text evidence="6">Lacks conserved residue(s) required for the propagation of feature annotation.</text>
</comment>
<feature type="active site" description="Proton acceptor" evidence="6">
    <location>
        <position position="78"/>
    </location>
</feature>
<feature type="binding site" evidence="6">
    <location>
        <begin position="78"/>
        <end position="79"/>
    </location>
    <ligand>
        <name>NAD(+)</name>
        <dbReference type="ChEBI" id="CHEBI:57540"/>
    </ligand>
</feature>
<evidence type="ECO:0000256" key="1">
    <source>
        <dbReference type="ARBA" id="ARBA00022679"/>
    </source>
</evidence>
<dbReference type="EC" id="2.7.1.23" evidence="6"/>
<proteinExistence type="inferred from homology"/>
<dbReference type="PANTHER" id="PTHR20275:SF0">
    <property type="entry name" value="NAD KINASE"/>
    <property type="match status" value="1"/>
</dbReference>
<keyword evidence="6" id="KW-0547">Nucleotide-binding</keyword>
<keyword evidence="6" id="KW-0067">ATP-binding</keyword>
<dbReference type="RefSeq" id="WP_115308646.1">
    <property type="nucleotide sequence ID" value="NZ_UGJJ01000002.1"/>
</dbReference>
<dbReference type="Gene3D" id="3.40.50.10330">
    <property type="entry name" value="Probable inorganic polyphosphate/atp-NAD kinase, domain 1"/>
    <property type="match status" value="1"/>
</dbReference>
<gene>
    <name evidence="7" type="primary">ppnK</name>
    <name evidence="6" type="synonym">nadK</name>
    <name evidence="7" type="ORF">NCTC13336_01634</name>
</gene>
<dbReference type="GO" id="GO:0005737">
    <property type="term" value="C:cytoplasm"/>
    <property type="evidence" value="ECO:0007669"/>
    <property type="project" value="UniProtKB-SubCell"/>
</dbReference>
<dbReference type="GO" id="GO:0019674">
    <property type="term" value="P:NAD+ metabolic process"/>
    <property type="evidence" value="ECO:0007669"/>
    <property type="project" value="InterPro"/>
</dbReference>
<dbReference type="Pfam" id="PF01513">
    <property type="entry name" value="NAD_kinase"/>
    <property type="match status" value="1"/>
</dbReference>
<feature type="binding site" evidence="6">
    <location>
        <position position="251"/>
    </location>
    <ligand>
        <name>NAD(+)</name>
        <dbReference type="ChEBI" id="CHEBI:57540"/>
    </ligand>
</feature>
<keyword evidence="8" id="KW-1185">Reference proteome</keyword>
<reference evidence="7 8" key="1">
    <citation type="submission" date="2018-06" db="EMBL/GenBank/DDBJ databases">
        <authorList>
            <consortium name="Pathogen Informatics"/>
            <person name="Doyle S."/>
        </authorList>
    </citation>
    <scope>NUCLEOTIDE SEQUENCE [LARGE SCALE GENOMIC DNA]</scope>
    <source>
        <strain evidence="7 8">NCTC13336</strain>
    </source>
</reference>
<feature type="binding site" evidence="6">
    <location>
        <begin position="152"/>
        <end position="153"/>
    </location>
    <ligand>
        <name>NAD(+)</name>
        <dbReference type="ChEBI" id="CHEBI:57540"/>
    </ligand>
</feature>
<comment type="similarity">
    <text evidence="6">Belongs to the NAD kinase family.</text>
</comment>
<dbReference type="EMBL" id="UGJJ01000002">
    <property type="protein sequence ID" value="STR02754.1"/>
    <property type="molecule type" value="Genomic_DNA"/>
</dbReference>
<dbReference type="Pfam" id="PF20143">
    <property type="entry name" value="NAD_kinase_C"/>
    <property type="match status" value="1"/>
</dbReference>
<organism evidence="7 8">
    <name type="scientific">Kingella potus</name>
    <dbReference type="NCBI Taxonomy" id="265175"/>
    <lineage>
        <taxon>Bacteria</taxon>
        <taxon>Pseudomonadati</taxon>
        <taxon>Pseudomonadota</taxon>
        <taxon>Betaproteobacteria</taxon>
        <taxon>Neisseriales</taxon>
        <taxon>Neisseriaceae</taxon>
        <taxon>Kingella</taxon>
    </lineage>
</organism>
<comment type="subcellular location">
    <subcellularLocation>
        <location evidence="6">Cytoplasm</location>
    </subcellularLocation>
</comment>
<evidence type="ECO:0000256" key="5">
    <source>
        <dbReference type="ARBA" id="ARBA00047925"/>
    </source>
</evidence>
<dbReference type="Proteomes" id="UP000254293">
    <property type="component" value="Unassembled WGS sequence"/>
</dbReference>
<dbReference type="GO" id="GO:0003951">
    <property type="term" value="F:NAD+ kinase activity"/>
    <property type="evidence" value="ECO:0007669"/>
    <property type="project" value="UniProtKB-UniRule"/>
</dbReference>
<dbReference type="GO" id="GO:0005524">
    <property type="term" value="F:ATP binding"/>
    <property type="evidence" value="ECO:0007669"/>
    <property type="project" value="UniProtKB-KW"/>
</dbReference>
<accession>A0A377R3G5</accession>
<dbReference type="InterPro" id="IPR017437">
    <property type="entry name" value="ATP-NAD_kinase_PpnK-typ_C"/>
</dbReference>
<comment type="catalytic activity">
    <reaction evidence="5 6">
        <text>NAD(+) + ATP = ADP + NADP(+) + H(+)</text>
        <dbReference type="Rhea" id="RHEA:18629"/>
        <dbReference type="ChEBI" id="CHEBI:15378"/>
        <dbReference type="ChEBI" id="CHEBI:30616"/>
        <dbReference type="ChEBI" id="CHEBI:57540"/>
        <dbReference type="ChEBI" id="CHEBI:58349"/>
        <dbReference type="ChEBI" id="CHEBI:456216"/>
        <dbReference type="EC" id="2.7.1.23"/>
    </reaction>
</comment>
<dbReference type="SUPFAM" id="SSF111331">
    <property type="entry name" value="NAD kinase/diacylglycerol kinase-like"/>
    <property type="match status" value="1"/>
</dbReference>
<dbReference type="GO" id="GO:0051287">
    <property type="term" value="F:NAD binding"/>
    <property type="evidence" value="ECO:0007669"/>
    <property type="project" value="UniProtKB-ARBA"/>
</dbReference>
<dbReference type="OrthoDB" id="9774737at2"/>
<evidence type="ECO:0000256" key="3">
    <source>
        <dbReference type="ARBA" id="ARBA00022857"/>
    </source>
</evidence>
<dbReference type="GO" id="GO:0046872">
    <property type="term" value="F:metal ion binding"/>
    <property type="evidence" value="ECO:0007669"/>
    <property type="project" value="UniProtKB-UniRule"/>
</dbReference>
<protein>
    <recommendedName>
        <fullName evidence="6">NAD kinase</fullName>
        <ecNumber evidence="6">2.7.1.23</ecNumber>
    </recommendedName>
    <alternativeName>
        <fullName evidence="6">ATP-dependent NAD kinase</fullName>
    </alternativeName>
</protein>
<evidence type="ECO:0000313" key="8">
    <source>
        <dbReference type="Proteomes" id="UP000254293"/>
    </source>
</evidence>
<dbReference type="GO" id="GO:0006741">
    <property type="term" value="P:NADP+ biosynthetic process"/>
    <property type="evidence" value="ECO:0007669"/>
    <property type="project" value="UniProtKB-UniRule"/>
</dbReference>
<feature type="binding site" evidence="6">
    <location>
        <position position="182"/>
    </location>
    <ligand>
        <name>NAD(+)</name>
        <dbReference type="ChEBI" id="CHEBI:57540"/>
    </ligand>
</feature>
<evidence type="ECO:0000256" key="2">
    <source>
        <dbReference type="ARBA" id="ARBA00022777"/>
    </source>
</evidence>
<keyword evidence="1 6" id="KW-0808">Transferase</keyword>
<dbReference type="PANTHER" id="PTHR20275">
    <property type="entry name" value="NAD KINASE"/>
    <property type="match status" value="1"/>
</dbReference>
<dbReference type="HAMAP" id="MF_00361">
    <property type="entry name" value="NAD_kinase"/>
    <property type="match status" value="1"/>
</dbReference>
<dbReference type="AlphaFoldDB" id="A0A377R3G5"/>
<dbReference type="Gene3D" id="2.60.200.30">
    <property type="entry name" value="Probable inorganic polyphosphate/atp-NAD kinase, domain 2"/>
    <property type="match status" value="1"/>
</dbReference>
<keyword evidence="3 6" id="KW-0521">NADP</keyword>
<dbReference type="InterPro" id="IPR016064">
    <property type="entry name" value="NAD/diacylglycerol_kinase_sf"/>
</dbReference>
<feature type="binding site" evidence="6">
    <location>
        <position position="180"/>
    </location>
    <ligand>
        <name>NAD(+)</name>
        <dbReference type="ChEBI" id="CHEBI:57540"/>
    </ligand>
</feature>
<keyword evidence="2 6" id="KW-0418">Kinase</keyword>
<comment type="cofactor">
    <cofactor evidence="6">
        <name>a divalent metal cation</name>
        <dbReference type="ChEBI" id="CHEBI:60240"/>
    </cofactor>
</comment>
<evidence type="ECO:0000256" key="4">
    <source>
        <dbReference type="ARBA" id="ARBA00023027"/>
    </source>
</evidence>
<keyword evidence="4 6" id="KW-0520">NAD</keyword>
<dbReference type="InterPro" id="IPR017438">
    <property type="entry name" value="ATP-NAD_kinase_N"/>
</dbReference>
<evidence type="ECO:0000256" key="6">
    <source>
        <dbReference type="HAMAP-Rule" id="MF_00361"/>
    </source>
</evidence>
<keyword evidence="6" id="KW-0963">Cytoplasm</keyword>